<evidence type="ECO:0000313" key="2">
    <source>
        <dbReference type="Proteomes" id="UP000190777"/>
    </source>
</evidence>
<keyword evidence="2" id="KW-1185">Reference proteome</keyword>
<sequence length="59" mass="6899">MGVLWEVYQWGADVRPGVRVDQSLGWVFLVEWKYHPQDMDFPGIHKQAYWHIVTAGQAV</sequence>
<dbReference type="EMBL" id="MXAP01000191">
    <property type="protein sequence ID" value="OPH33161.1"/>
    <property type="molecule type" value="Genomic_DNA"/>
</dbReference>
<reference evidence="1 2" key="1">
    <citation type="submission" date="2017-03" db="EMBL/GenBank/DDBJ databases">
        <title>Draft genome sequence of Moraxella equi CCUG 4950T type strain.</title>
        <authorList>
            <person name="Salva-Serra F."/>
            <person name="Engstrom-Jakobsson H."/>
            <person name="Thorell K."/>
            <person name="Jaen-Luchoro D."/>
            <person name="Gonzales-Siles L."/>
            <person name="Karlsson R."/>
            <person name="Yazdan S."/>
            <person name="Boulund F."/>
            <person name="Johnning A."/>
            <person name="Engstrand L."/>
            <person name="Kristiansson E."/>
            <person name="Moore E."/>
        </authorList>
    </citation>
    <scope>NUCLEOTIDE SEQUENCE [LARGE SCALE GENOMIC DNA]</scope>
    <source>
        <strain evidence="1 2">CCUG 4950</strain>
    </source>
</reference>
<accession>A0ABX3NEF4</accession>
<dbReference type="Proteomes" id="UP000190777">
    <property type="component" value="Unassembled WGS sequence"/>
</dbReference>
<name>A0ABX3NEF4_9GAMM</name>
<organism evidence="1 2">
    <name type="scientific">Moraxella equi</name>
    <dbReference type="NCBI Taxonomy" id="60442"/>
    <lineage>
        <taxon>Bacteria</taxon>
        <taxon>Pseudomonadati</taxon>
        <taxon>Pseudomonadota</taxon>
        <taxon>Gammaproteobacteria</taxon>
        <taxon>Moraxellales</taxon>
        <taxon>Moraxellaceae</taxon>
        <taxon>Moraxella</taxon>
    </lineage>
</organism>
<proteinExistence type="predicted"/>
<evidence type="ECO:0000313" key="1">
    <source>
        <dbReference type="EMBL" id="OPH33161.1"/>
    </source>
</evidence>
<comment type="caution">
    <text evidence="1">The sequence shown here is derived from an EMBL/GenBank/DDBJ whole genome shotgun (WGS) entry which is preliminary data.</text>
</comment>
<protein>
    <submittedName>
        <fullName evidence="1">Uncharacterized protein</fullName>
    </submittedName>
</protein>
<gene>
    <name evidence="1" type="ORF">B5J93_13145</name>
</gene>